<dbReference type="Gene3D" id="3.30.2410.10">
    <property type="entry name" value="Hect, E3 ligase catalytic domain"/>
    <property type="match status" value="1"/>
</dbReference>
<evidence type="ECO:0000313" key="9">
    <source>
        <dbReference type="EMBL" id="EPY50428.1"/>
    </source>
</evidence>
<evidence type="ECO:0000259" key="8">
    <source>
        <dbReference type="PROSITE" id="PS50237"/>
    </source>
</evidence>
<dbReference type="InterPro" id="IPR035983">
    <property type="entry name" value="Hect_E3_ubiquitin_ligase"/>
</dbReference>
<reference evidence="9 10" key="1">
    <citation type="journal article" date="2011" name="Science">
        <title>Comparative functional genomics of the fission yeasts.</title>
        <authorList>
            <person name="Rhind N."/>
            <person name="Chen Z."/>
            <person name="Yassour M."/>
            <person name="Thompson D.A."/>
            <person name="Haas B.J."/>
            <person name="Habib N."/>
            <person name="Wapinski I."/>
            <person name="Roy S."/>
            <person name="Lin M.F."/>
            <person name="Heiman D.I."/>
            <person name="Young S.K."/>
            <person name="Furuya K."/>
            <person name="Guo Y."/>
            <person name="Pidoux A."/>
            <person name="Chen H.M."/>
            <person name="Robbertse B."/>
            <person name="Goldberg J.M."/>
            <person name="Aoki K."/>
            <person name="Bayne E.H."/>
            <person name="Berlin A.M."/>
            <person name="Desjardins C.A."/>
            <person name="Dobbs E."/>
            <person name="Dukaj L."/>
            <person name="Fan L."/>
            <person name="FitzGerald M.G."/>
            <person name="French C."/>
            <person name="Gujja S."/>
            <person name="Hansen K."/>
            <person name="Keifenheim D."/>
            <person name="Levin J.Z."/>
            <person name="Mosher R.A."/>
            <person name="Mueller C.A."/>
            <person name="Pfiffner J."/>
            <person name="Priest M."/>
            <person name="Russ C."/>
            <person name="Smialowska A."/>
            <person name="Swoboda P."/>
            <person name="Sykes S.M."/>
            <person name="Vaughn M."/>
            <person name="Vengrova S."/>
            <person name="Yoder R."/>
            <person name="Zeng Q."/>
            <person name="Allshire R."/>
            <person name="Baulcombe D."/>
            <person name="Birren B.W."/>
            <person name="Brown W."/>
            <person name="Ekwall K."/>
            <person name="Kellis M."/>
            <person name="Leatherwood J."/>
            <person name="Levin H."/>
            <person name="Margalit H."/>
            <person name="Martienssen R."/>
            <person name="Nieduszynski C.A."/>
            <person name="Spatafora J.W."/>
            <person name="Friedman N."/>
            <person name="Dalgaard J.Z."/>
            <person name="Baumann P."/>
            <person name="Niki H."/>
            <person name="Regev A."/>
            <person name="Nusbaum C."/>
        </authorList>
    </citation>
    <scope>NUCLEOTIDE SEQUENCE [LARGE SCALE GENOMIC DNA]</scope>
    <source>
        <strain evidence="10">OY26 / ATCC MYA-4695 / CBS 11777 / NBRC 106824 / NRRL Y48691</strain>
    </source>
</reference>
<dbReference type="Pfam" id="PF00632">
    <property type="entry name" value="HECT"/>
    <property type="match status" value="1"/>
</dbReference>
<dbReference type="SUPFAM" id="SSF48371">
    <property type="entry name" value="ARM repeat"/>
    <property type="match status" value="1"/>
</dbReference>
<dbReference type="Gene3D" id="1.25.10.10">
    <property type="entry name" value="Leucine-rich Repeat Variant"/>
    <property type="match status" value="1"/>
</dbReference>
<dbReference type="GO" id="GO:0043161">
    <property type="term" value="P:proteasome-mediated ubiquitin-dependent protein catabolic process"/>
    <property type="evidence" value="ECO:0007669"/>
    <property type="project" value="TreeGrafter"/>
</dbReference>
<feature type="compositionally biased region" description="Basic and acidic residues" evidence="7">
    <location>
        <begin position="134"/>
        <end position="151"/>
    </location>
</feature>
<evidence type="ECO:0000313" key="10">
    <source>
        <dbReference type="Proteomes" id="UP000015464"/>
    </source>
</evidence>
<dbReference type="InterPro" id="IPR057948">
    <property type="entry name" value="TPR_TRIP12_N"/>
</dbReference>
<dbReference type="RefSeq" id="XP_013024911.1">
    <property type="nucleotide sequence ID" value="XM_013169457.1"/>
</dbReference>
<proteinExistence type="inferred from homology"/>
<dbReference type="InterPro" id="IPR045322">
    <property type="entry name" value="HECTD1/TRIP12-like"/>
</dbReference>
<feature type="domain" description="HECT" evidence="8">
    <location>
        <begin position="1155"/>
        <end position="1484"/>
    </location>
</feature>
<evidence type="ECO:0000256" key="2">
    <source>
        <dbReference type="ARBA" id="ARBA00006331"/>
    </source>
</evidence>
<dbReference type="HOGENOM" id="CLU_000366_1_1_1"/>
<evidence type="ECO:0000256" key="5">
    <source>
        <dbReference type="ARBA" id="ARBA00022786"/>
    </source>
</evidence>
<dbReference type="GO" id="GO:0016874">
    <property type="term" value="F:ligase activity"/>
    <property type="evidence" value="ECO:0007669"/>
    <property type="project" value="UniProtKB-KW"/>
</dbReference>
<keyword evidence="4" id="KW-0808">Transferase</keyword>
<feature type="region of interest" description="Disordered" evidence="7">
    <location>
        <begin position="1"/>
        <end position="20"/>
    </location>
</feature>
<evidence type="ECO:0000256" key="1">
    <source>
        <dbReference type="ARBA" id="ARBA00000885"/>
    </source>
</evidence>
<feature type="region of interest" description="Disordered" evidence="7">
    <location>
        <begin position="89"/>
        <end position="246"/>
    </location>
</feature>
<dbReference type="PANTHER" id="PTHR45670">
    <property type="entry name" value="E3 UBIQUITIN-PROTEIN LIGASE TRIP12"/>
    <property type="match status" value="1"/>
</dbReference>
<sequence>MSISILPSQSVPTKDSAYTSSGSNFKVRIDSASFVNYSYPHNQLNRMNHLGTLCEKNLECQRSQGLQNTQDTSKDHFKDKSLECSSKCPPLATFSENKPSSPYLPYSTDSSNTSNGQGKSSEIDSGRIRNLSRTARDHDQRENRDYEERGGTYENGSENDYDYDENSDASTNENNNNDDNYDDPESDDANDDEEHNDSEEDEENDEDNDEKDEEEEDEEEDEDEEEKDEDEDEYSYRNAASRSPNNIFRRHSRTNFLEGSGNDNFDEQSLFSELSRLQRSGRFRRLASSVLSSGNLDNPEDELGASAFSFSPLRSSVFAPSGQFSRLLRGIKDFSDPTIQLLSLQELSETLAMSTEDMLIGVFSPDAFISAFSDILSSEILVGETAIQLMLSCATCISNMMEALPISMAKVAHSPIVRILCERMFDMQYIDIAEQALGIFEKLSADFGNCILEHRGMLAALQYFDFFYTNVQRTAISLAANCCKYIDEYNADFAEEIIPLLSNTLQSSDSVVVMKGFECLESIIDSLKLSPNIIKSLISEDLIITVIKALTTSTTQKKATDLQIQLFHIISSLCKSSTSFILPVLNYGLPEIMYELLCGLPPPETSHHSSMVAMQSLYHCPNNLITALLRTIISFLPKTPFAGQEDLVARLHRMDCILLPIVLDIYSTVPTHEVKLLAVSTALMMLRSIDGEDLRDLVRNLPLSSFIASILSARKADNYSKQNALEMAIYLLEALPDVYHSLFIREGVVQEIGFISRSINSELKKLKLSISFSQSKSTHRHEELKKLSSIKALAKSFLGNYEVENLENPVLHDLIGLSKRLASYVHVESSCKELAVVFQKTSNITSFELLHSGLIHNLLSSMRTPNSKALREGDSFQESGDSTRHESLENPVDISQNEDTPAGEGSVNEVESSAPNELDLRHFAFCLGKKLLPPETTIFKALFDFIERSDEHTIDDIWKTTIPLYYGEPSSYNEDNDTQLSADGSEDIPDNIKEILETLRVLYYGVRDLQTIFPEKHIRGNLENVLMDFSNWKLSAKLNRQLEEQSIIVHGCTPSWCISLTSEYPFLIPFESRYQLLQSTALGLPRSVSFILSRNSTLPKNEGSSILQYVSLRRQKIRIPRKNLFNYALQVLSSYGSSDKVLEIEYEDEVGSGLGPTLEFYTTVSKEFTNTSLDIWRNEQAGSQYVFHASGLFPSPISTAEENEENKRKLSLFSALGKFVARSIYDSRIISLQFNPLLFTRTIPLTISSVAKVDKGLANSLRYLQSLNSEVGNPGFDIDIESLGLDFTLPGYSSIELIPNGSNISVNKINLEDYIKCIIDFTVGKGIRRQLESFQEGFSSVFAYSSLQVLTEYELSSLFGTIDEDWSYETLIKSVVADHGYTIDSPPIQRLLQLMSSMNFREQRDFLQFITGSRKLPIGGFAGMNPPFTIVRRLNEPPYRPDDYLPTVMTCVNYLKLPEYSSVEVLANRLSKAILEGQGSFHLS</sequence>
<evidence type="ECO:0000256" key="3">
    <source>
        <dbReference type="ARBA" id="ARBA00012485"/>
    </source>
</evidence>
<gene>
    <name evidence="9" type="ORF">SPOG_01185</name>
</gene>
<dbReference type="eggNOG" id="KOG0168">
    <property type="taxonomic scope" value="Eukaryota"/>
</dbReference>
<feature type="compositionally biased region" description="Acidic residues" evidence="7">
    <location>
        <begin position="157"/>
        <end position="167"/>
    </location>
</feature>
<dbReference type="SUPFAM" id="SSF56204">
    <property type="entry name" value="Hect, E3 ligase catalytic domain"/>
    <property type="match status" value="1"/>
</dbReference>
<comment type="catalytic activity">
    <reaction evidence="1">
        <text>S-ubiquitinyl-[E2 ubiquitin-conjugating enzyme]-L-cysteine + [acceptor protein]-L-lysine = [E2 ubiquitin-conjugating enzyme]-L-cysteine + N(6)-ubiquitinyl-[acceptor protein]-L-lysine.</text>
        <dbReference type="EC" id="2.3.2.26"/>
    </reaction>
</comment>
<evidence type="ECO:0000256" key="6">
    <source>
        <dbReference type="PROSITE-ProRule" id="PRU00104"/>
    </source>
</evidence>
<dbReference type="Pfam" id="PF25579">
    <property type="entry name" value="TPR_TRIP12_N"/>
    <property type="match status" value="1"/>
</dbReference>
<dbReference type="PANTHER" id="PTHR45670:SF1">
    <property type="entry name" value="E3 UBIQUITIN-PROTEIN LIGASE HECTD1"/>
    <property type="match status" value="1"/>
</dbReference>
<keyword evidence="5 6" id="KW-0833">Ubl conjugation pathway</keyword>
<dbReference type="GO" id="GO:0000209">
    <property type="term" value="P:protein polyubiquitination"/>
    <property type="evidence" value="ECO:0007669"/>
    <property type="project" value="TreeGrafter"/>
</dbReference>
<dbReference type="OrthoDB" id="423283at2759"/>
<dbReference type="PROSITE" id="PS50237">
    <property type="entry name" value="HECT"/>
    <property type="match status" value="1"/>
</dbReference>
<dbReference type="OMA" id="FFTIHAQ"/>
<dbReference type="GO" id="GO:0016607">
    <property type="term" value="C:nuclear speck"/>
    <property type="evidence" value="ECO:0007669"/>
    <property type="project" value="TreeGrafter"/>
</dbReference>
<dbReference type="EC" id="2.3.2.26" evidence="3"/>
<evidence type="ECO:0000256" key="7">
    <source>
        <dbReference type="SAM" id="MobiDB-lite"/>
    </source>
</evidence>
<dbReference type="InterPro" id="IPR016024">
    <property type="entry name" value="ARM-type_fold"/>
</dbReference>
<dbReference type="GO" id="GO:0061630">
    <property type="term" value="F:ubiquitin protein ligase activity"/>
    <property type="evidence" value="ECO:0007669"/>
    <property type="project" value="UniProtKB-EC"/>
</dbReference>
<feature type="active site" description="Glycyl thioester intermediate" evidence="6">
    <location>
        <position position="1451"/>
    </location>
</feature>
<comment type="similarity">
    <text evidence="2">Belongs to the UPL family. K-HECT subfamily.</text>
</comment>
<dbReference type="GO" id="GO:0005741">
    <property type="term" value="C:mitochondrial outer membrane"/>
    <property type="evidence" value="ECO:0007669"/>
    <property type="project" value="EnsemblFungi"/>
</dbReference>
<evidence type="ECO:0000256" key="4">
    <source>
        <dbReference type="ARBA" id="ARBA00022679"/>
    </source>
</evidence>
<dbReference type="CDD" id="cd00078">
    <property type="entry name" value="HECTc"/>
    <property type="match status" value="1"/>
</dbReference>
<keyword evidence="9" id="KW-0436">Ligase</keyword>
<dbReference type="EMBL" id="KE546993">
    <property type="protein sequence ID" value="EPY50428.1"/>
    <property type="molecule type" value="Genomic_DNA"/>
</dbReference>
<feature type="region of interest" description="Disordered" evidence="7">
    <location>
        <begin position="869"/>
        <end position="913"/>
    </location>
</feature>
<dbReference type="Gene3D" id="3.90.1750.10">
    <property type="entry name" value="Hect, E3 ligase catalytic domains"/>
    <property type="match status" value="1"/>
</dbReference>
<dbReference type="SMART" id="SM00119">
    <property type="entry name" value="HECTc"/>
    <property type="match status" value="1"/>
</dbReference>
<keyword evidence="10" id="KW-1185">Reference proteome</keyword>
<protein>
    <recommendedName>
        <fullName evidence="3">HECT-type E3 ubiquitin transferase</fullName>
        <ecNumber evidence="3">2.3.2.26</ecNumber>
    </recommendedName>
</protein>
<feature type="compositionally biased region" description="Low complexity" evidence="7">
    <location>
        <begin position="168"/>
        <end position="178"/>
    </location>
</feature>
<name>S9VR62_SCHCR</name>
<dbReference type="InterPro" id="IPR000569">
    <property type="entry name" value="HECT_dom"/>
</dbReference>
<feature type="compositionally biased region" description="Polar residues" evidence="7">
    <location>
        <begin position="107"/>
        <end position="120"/>
    </location>
</feature>
<dbReference type="STRING" id="653667.S9VR62"/>
<dbReference type="Gene3D" id="3.30.2160.10">
    <property type="entry name" value="Hect, E3 ligase catalytic domain"/>
    <property type="match status" value="1"/>
</dbReference>
<dbReference type="Proteomes" id="UP000015464">
    <property type="component" value="Unassembled WGS sequence"/>
</dbReference>
<dbReference type="GeneID" id="25035516"/>
<organism evidence="9 10">
    <name type="scientific">Schizosaccharomyces cryophilus (strain OY26 / ATCC MYA-4695 / CBS 11777 / NBRC 106824 / NRRL Y48691)</name>
    <name type="common">Fission yeast</name>
    <dbReference type="NCBI Taxonomy" id="653667"/>
    <lineage>
        <taxon>Eukaryota</taxon>
        <taxon>Fungi</taxon>
        <taxon>Dikarya</taxon>
        <taxon>Ascomycota</taxon>
        <taxon>Taphrinomycotina</taxon>
        <taxon>Schizosaccharomycetes</taxon>
        <taxon>Schizosaccharomycetales</taxon>
        <taxon>Schizosaccharomycetaceae</taxon>
        <taxon>Schizosaccharomyces</taxon>
    </lineage>
</organism>
<dbReference type="eggNOG" id="KOG0170">
    <property type="taxonomic scope" value="Eukaryota"/>
</dbReference>
<feature type="compositionally biased region" description="Acidic residues" evidence="7">
    <location>
        <begin position="179"/>
        <end position="233"/>
    </location>
</feature>
<dbReference type="InterPro" id="IPR011989">
    <property type="entry name" value="ARM-like"/>
</dbReference>
<accession>S9VR62</accession>